<feature type="region of interest" description="Disordered" evidence="1">
    <location>
        <begin position="164"/>
        <end position="217"/>
    </location>
</feature>
<feature type="compositionally biased region" description="Low complexity" evidence="1">
    <location>
        <begin position="164"/>
        <end position="196"/>
    </location>
</feature>
<dbReference type="EMBL" id="JANVFS010000020">
    <property type="protein sequence ID" value="KAJ4476350.1"/>
    <property type="molecule type" value="Genomic_DNA"/>
</dbReference>
<comment type="caution">
    <text evidence="2">The sequence shown here is derived from an EMBL/GenBank/DDBJ whole genome shotgun (WGS) entry which is preliminary data.</text>
</comment>
<dbReference type="Proteomes" id="UP001150238">
    <property type="component" value="Unassembled WGS sequence"/>
</dbReference>
<reference evidence="2" key="1">
    <citation type="submission" date="2022-08" db="EMBL/GenBank/DDBJ databases">
        <authorList>
            <consortium name="DOE Joint Genome Institute"/>
            <person name="Min B."/>
            <person name="Riley R."/>
            <person name="Sierra-Patev S."/>
            <person name="Naranjo-Ortiz M."/>
            <person name="Looney B."/>
            <person name="Konkel Z."/>
            <person name="Slot J.C."/>
            <person name="Sakamoto Y."/>
            <person name="Steenwyk J.L."/>
            <person name="Rokas A."/>
            <person name="Carro J."/>
            <person name="Camarero S."/>
            <person name="Ferreira P."/>
            <person name="Molpeceres G."/>
            <person name="Ruiz-Duenas F.J."/>
            <person name="Serrano A."/>
            <person name="Henrissat B."/>
            <person name="Drula E."/>
            <person name="Hughes K.W."/>
            <person name="Mata J.L."/>
            <person name="Ishikawa N.K."/>
            <person name="Vargas-Isla R."/>
            <person name="Ushijima S."/>
            <person name="Smith C.A."/>
            <person name="Ahrendt S."/>
            <person name="Andreopoulos W."/>
            <person name="He G."/>
            <person name="Labutti K."/>
            <person name="Lipzen A."/>
            <person name="Ng V."/>
            <person name="Sandor L."/>
            <person name="Barry K."/>
            <person name="Martinez A.T."/>
            <person name="Xiao Y."/>
            <person name="Gibbons J.G."/>
            <person name="Terashima K."/>
            <person name="Hibbett D.S."/>
            <person name="Grigoriev I.V."/>
        </authorList>
    </citation>
    <scope>NUCLEOTIDE SEQUENCE</scope>
    <source>
        <strain evidence="2">Sp2 HRB7682 ss15</strain>
    </source>
</reference>
<protein>
    <submittedName>
        <fullName evidence="2">Uncharacterized protein</fullName>
    </submittedName>
</protein>
<sequence>MLALSPARDLFALSSSTTKTPFPLDHHHSSVLPSFPSYRQPPFVETPSQRRARVAFSRKEYNRQGEGKIVEERVESWVREQVQQSTFMITTAARMSSENDKAGKGRMRILNRRQGGAPTLKPVPDEIVLRRMLKDSSNLLSPITEEEDEEPYILYSTPLPRYSTYPTPAPYYNSSPPSPTRSSPIRSSPRIPANSPTKPLHQRRFSDLQAIPEALEE</sequence>
<evidence type="ECO:0000313" key="3">
    <source>
        <dbReference type="Proteomes" id="UP001150238"/>
    </source>
</evidence>
<dbReference type="AlphaFoldDB" id="A0A9W9A7H3"/>
<accession>A0A9W9A7H3</accession>
<reference evidence="2" key="2">
    <citation type="journal article" date="2023" name="Proc. Natl. Acad. Sci. U.S.A.">
        <title>A global phylogenomic analysis of the shiitake genus Lentinula.</title>
        <authorList>
            <person name="Sierra-Patev S."/>
            <person name="Min B."/>
            <person name="Naranjo-Ortiz M."/>
            <person name="Looney B."/>
            <person name="Konkel Z."/>
            <person name="Slot J.C."/>
            <person name="Sakamoto Y."/>
            <person name="Steenwyk J.L."/>
            <person name="Rokas A."/>
            <person name="Carro J."/>
            <person name="Camarero S."/>
            <person name="Ferreira P."/>
            <person name="Molpeceres G."/>
            <person name="Ruiz-Duenas F.J."/>
            <person name="Serrano A."/>
            <person name="Henrissat B."/>
            <person name="Drula E."/>
            <person name="Hughes K.W."/>
            <person name="Mata J.L."/>
            <person name="Ishikawa N.K."/>
            <person name="Vargas-Isla R."/>
            <person name="Ushijima S."/>
            <person name="Smith C.A."/>
            <person name="Donoghue J."/>
            <person name="Ahrendt S."/>
            <person name="Andreopoulos W."/>
            <person name="He G."/>
            <person name="LaButti K."/>
            <person name="Lipzen A."/>
            <person name="Ng V."/>
            <person name="Riley R."/>
            <person name="Sandor L."/>
            <person name="Barry K."/>
            <person name="Martinez A.T."/>
            <person name="Xiao Y."/>
            <person name="Gibbons J.G."/>
            <person name="Terashima K."/>
            <person name="Grigoriev I.V."/>
            <person name="Hibbett D."/>
        </authorList>
    </citation>
    <scope>NUCLEOTIDE SEQUENCE</scope>
    <source>
        <strain evidence="2">Sp2 HRB7682 ss15</strain>
    </source>
</reference>
<evidence type="ECO:0000256" key="1">
    <source>
        <dbReference type="SAM" id="MobiDB-lite"/>
    </source>
</evidence>
<name>A0A9W9A7H3_9AGAR</name>
<proteinExistence type="predicted"/>
<evidence type="ECO:0000313" key="2">
    <source>
        <dbReference type="EMBL" id="KAJ4476350.1"/>
    </source>
</evidence>
<gene>
    <name evidence="2" type="ORF">C8J55DRAFT_490070</name>
</gene>
<organism evidence="2 3">
    <name type="scientific">Lentinula lateritia</name>
    <dbReference type="NCBI Taxonomy" id="40482"/>
    <lineage>
        <taxon>Eukaryota</taxon>
        <taxon>Fungi</taxon>
        <taxon>Dikarya</taxon>
        <taxon>Basidiomycota</taxon>
        <taxon>Agaricomycotina</taxon>
        <taxon>Agaricomycetes</taxon>
        <taxon>Agaricomycetidae</taxon>
        <taxon>Agaricales</taxon>
        <taxon>Marasmiineae</taxon>
        <taxon>Omphalotaceae</taxon>
        <taxon>Lentinula</taxon>
    </lineage>
</organism>